<reference evidence="2 3" key="1">
    <citation type="submission" date="2011-08" db="EMBL/GenBank/DDBJ databases">
        <title>The Genome Sequence of Prevotella sp. oral taxon 302 str. F0323.</title>
        <authorList>
            <consortium name="The Broad Institute Genome Sequencing Platform"/>
            <person name="Earl A."/>
            <person name="Ward D."/>
            <person name="Feldgarden M."/>
            <person name="Gevers D."/>
            <person name="Izard J."/>
            <person name="Blanton J.M."/>
            <person name="Baranova O.V."/>
            <person name="Tanner A.C."/>
            <person name="Dewhirst F.E."/>
            <person name="Young S.K."/>
            <person name="Zeng Q."/>
            <person name="Gargeya S."/>
            <person name="Fitzgerald M."/>
            <person name="Haas B."/>
            <person name="Abouelleil A."/>
            <person name="Alvarado L."/>
            <person name="Arachchi H.M."/>
            <person name="Berlin A."/>
            <person name="Brown A."/>
            <person name="Chapman S.B."/>
            <person name="Chen Z."/>
            <person name="Dunbar C."/>
            <person name="Freedman E."/>
            <person name="Gearin G."/>
            <person name="Gellesch M."/>
            <person name="Goldberg J."/>
            <person name="Griggs A."/>
            <person name="Gujja S."/>
            <person name="Heiman D."/>
            <person name="Howarth C."/>
            <person name="Larson L."/>
            <person name="Lui A."/>
            <person name="MacDonald P.J.P."/>
            <person name="Montmayeur A."/>
            <person name="Murphy C."/>
            <person name="Neiman D."/>
            <person name="Pearson M."/>
            <person name="Priest M."/>
            <person name="Roberts A."/>
            <person name="Saif S."/>
            <person name="Shea T."/>
            <person name="Shenoy N."/>
            <person name="Sisk P."/>
            <person name="Stolte C."/>
            <person name="Sykes S."/>
            <person name="Wortman J."/>
            <person name="Nusbaum C."/>
            <person name="Birren B."/>
        </authorList>
    </citation>
    <scope>NUCLEOTIDE SEQUENCE [LARGE SCALE GENOMIC DNA]</scope>
    <source>
        <strain evidence="2 3">F0323</strain>
    </source>
</reference>
<keyword evidence="3" id="KW-1185">Reference proteome</keyword>
<sequence length="193" mass="22201">MYRQMSKRNFLVCSAKYIFVLASVVIMSMAFSACSKDDKDDGPQLKANVLTVGNREVPVKHVVCYKDGDEIYKVGVFFADDEMEEVRLIAKEDLYFNKKIDLTKKKDADSYWEVIYYDPTGNRKIDTWSKPDHKYKVGEDIYPVFEKGSLFIKKKSADNIYIKLEGRVEGTTKGVMYDISLLYQGKMTVATDD</sequence>
<evidence type="ECO:0000313" key="2">
    <source>
        <dbReference type="EMBL" id="EHG21997.1"/>
    </source>
</evidence>
<proteinExistence type="predicted"/>
<dbReference type="EMBL" id="ACZK01000025">
    <property type="protein sequence ID" value="EHG21997.1"/>
    <property type="molecule type" value="Genomic_DNA"/>
</dbReference>
<dbReference type="eggNOG" id="ENOG5032PYU">
    <property type="taxonomic scope" value="Bacteria"/>
</dbReference>
<dbReference type="PROSITE" id="PS51257">
    <property type="entry name" value="PROKAR_LIPOPROTEIN"/>
    <property type="match status" value="1"/>
</dbReference>
<dbReference type="Proteomes" id="UP000015993">
    <property type="component" value="Unassembled WGS sequence"/>
</dbReference>
<dbReference type="HOGENOM" id="CLU_120947_0_0_10"/>
<accession>G5GD83</accession>
<name>G5GD83_9BACT</name>
<keyword evidence="1" id="KW-0732">Signal</keyword>
<gene>
    <name evidence="2" type="ORF">HMPREF9332_01512</name>
</gene>
<organism evidence="2 3">
    <name type="scientific">Alloprevotella rava F0323</name>
    <dbReference type="NCBI Taxonomy" id="679199"/>
    <lineage>
        <taxon>Bacteria</taxon>
        <taxon>Pseudomonadati</taxon>
        <taxon>Bacteroidota</taxon>
        <taxon>Bacteroidia</taxon>
        <taxon>Bacteroidales</taxon>
        <taxon>Prevotellaceae</taxon>
        <taxon>Alloprevotella</taxon>
    </lineage>
</organism>
<protein>
    <submittedName>
        <fullName evidence="2">Uncharacterized protein</fullName>
    </submittedName>
</protein>
<feature type="chain" id="PRO_5003477143" evidence="1">
    <location>
        <begin position="33"/>
        <end position="193"/>
    </location>
</feature>
<comment type="caution">
    <text evidence="2">The sequence shown here is derived from an EMBL/GenBank/DDBJ whole genome shotgun (WGS) entry which is preliminary data.</text>
</comment>
<evidence type="ECO:0000313" key="3">
    <source>
        <dbReference type="Proteomes" id="UP000015993"/>
    </source>
</evidence>
<feature type="signal peptide" evidence="1">
    <location>
        <begin position="1"/>
        <end position="32"/>
    </location>
</feature>
<dbReference type="PATRIC" id="fig|679199.3.peg.1692"/>
<evidence type="ECO:0000256" key="1">
    <source>
        <dbReference type="SAM" id="SignalP"/>
    </source>
</evidence>
<dbReference type="AlphaFoldDB" id="G5GD83"/>